<proteinExistence type="predicted"/>
<evidence type="ECO:0000256" key="7">
    <source>
        <dbReference type="SAM" id="Phobius"/>
    </source>
</evidence>
<feature type="coiled-coil region" evidence="6">
    <location>
        <begin position="224"/>
        <end position="251"/>
    </location>
</feature>
<keyword evidence="10" id="KW-1185">Reference proteome</keyword>
<keyword evidence="6" id="KW-0175">Coiled coil</keyword>
<comment type="caution">
    <text evidence="9">The sequence shown here is derived from an EMBL/GenBank/DDBJ whole genome shotgun (WGS) entry which is preliminary data.</text>
</comment>
<dbReference type="PROSITE" id="PS50885">
    <property type="entry name" value="HAMP"/>
    <property type="match status" value="1"/>
</dbReference>
<evidence type="ECO:0000256" key="1">
    <source>
        <dbReference type="ARBA" id="ARBA00004370"/>
    </source>
</evidence>
<organism evidence="9 10">
    <name type="scientific">Chelatococcus sambhunathii</name>
    <dbReference type="NCBI Taxonomy" id="363953"/>
    <lineage>
        <taxon>Bacteria</taxon>
        <taxon>Pseudomonadati</taxon>
        <taxon>Pseudomonadota</taxon>
        <taxon>Alphaproteobacteria</taxon>
        <taxon>Hyphomicrobiales</taxon>
        <taxon>Chelatococcaceae</taxon>
        <taxon>Chelatococcus</taxon>
    </lineage>
</organism>
<keyword evidence="7" id="KW-1133">Transmembrane helix</keyword>
<dbReference type="InterPro" id="IPR036890">
    <property type="entry name" value="HATPase_C_sf"/>
</dbReference>
<dbReference type="EMBL" id="JADBEO010000062">
    <property type="protein sequence ID" value="MDR4308650.1"/>
    <property type="molecule type" value="Genomic_DNA"/>
</dbReference>
<dbReference type="Pfam" id="PF07730">
    <property type="entry name" value="HisKA_3"/>
    <property type="match status" value="1"/>
</dbReference>
<dbReference type="CDD" id="cd16917">
    <property type="entry name" value="HATPase_UhpB-NarQ-NarX-like"/>
    <property type="match status" value="1"/>
</dbReference>
<keyword evidence="4 9" id="KW-0418">Kinase</keyword>
<feature type="transmembrane region" description="Helical" evidence="7">
    <location>
        <begin position="157"/>
        <end position="181"/>
    </location>
</feature>
<dbReference type="Gene3D" id="1.20.5.1930">
    <property type="match status" value="1"/>
</dbReference>
<evidence type="ECO:0000256" key="3">
    <source>
        <dbReference type="ARBA" id="ARBA00022679"/>
    </source>
</evidence>
<dbReference type="Proteomes" id="UP001181622">
    <property type="component" value="Unassembled WGS sequence"/>
</dbReference>
<reference evidence="9" key="1">
    <citation type="submission" date="2020-10" db="EMBL/GenBank/DDBJ databases">
        <authorList>
            <person name="Abbas A."/>
            <person name="Razzaq R."/>
            <person name="Waqas M."/>
            <person name="Abbas N."/>
            <person name="Nielsen T.K."/>
            <person name="Hansen L.H."/>
            <person name="Hussain S."/>
            <person name="Shahid M."/>
        </authorList>
    </citation>
    <scope>NUCLEOTIDE SEQUENCE</scope>
    <source>
        <strain evidence="9">S14</strain>
    </source>
</reference>
<dbReference type="SUPFAM" id="SSF55874">
    <property type="entry name" value="ATPase domain of HSP90 chaperone/DNA topoisomerase II/histidine kinase"/>
    <property type="match status" value="1"/>
</dbReference>
<accession>A0ABU1DKU1</accession>
<dbReference type="PANTHER" id="PTHR24421">
    <property type="entry name" value="NITRATE/NITRITE SENSOR PROTEIN NARX-RELATED"/>
    <property type="match status" value="1"/>
</dbReference>
<name>A0ABU1DKU1_9HYPH</name>
<dbReference type="InterPro" id="IPR011712">
    <property type="entry name" value="Sig_transdc_His_kin_sub3_dim/P"/>
</dbReference>
<dbReference type="RefSeq" id="WP_309394577.1">
    <property type="nucleotide sequence ID" value="NZ_JADBEO010000062.1"/>
</dbReference>
<dbReference type="SMART" id="SM00304">
    <property type="entry name" value="HAMP"/>
    <property type="match status" value="1"/>
</dbReference>
<dbReference type="InterPro" id="IPR003594">
    <property type="entry name" value="HATPase_dom"/>
</dbReference>
<dbReference type="InterPro" id="IPR003660">
    <property type="entry name" value="HAMP_dom"/>
</dbReference>
<protein>
    <submittedName>
        <fullName evidence="9">Sensor histidine kinase</fullName>
    </submittedName>
</protein>
<keyword evidence="5" id="KW-0902">Two-component regulatory system</keyword>
<dbReference type="PANTHER" id="PTHR24421:SF58">
    <property type="entry name" value="SIGNAL TRANSDUCTION HISTIDINE-PROTEIN KINASE_PHOSPHATASE UHPB"/>
    <property type="match status" value="1"/>
</dbReference>
<dbReference type="GO" id="GO:0016301">
    <property type="term" value="F:kinase activity"/>
    <property type="evidence" value="ECO:0007669"/>
    <property type="project" value="UniProtKB-KW"/>
</dbReference>
<dbReference type="InterPro" id="IPR050482">
    <property type="entry name" value="Sensor_HK_TwoCompSys"/>
</dbReference>
<dbReference type="Gene3D" id="3.30.565.10">
    <property type="entry name" value="Histidine kinase-like ATPase, C-terminal domain"/>
    <property type="match status" value="1"/>
</dbReference>
<feature type="transmembrane region" description="Helical" evidence="7">
    <location>
        <begin position="7"/>
        <end position="28"/>
    </location>
</feature>
<keyword evidence="7" id="KW-0472">Membrane</keyword>
<keyword evidence="7" id="KW-0812">Transmembrane</keyword>
<keyword evidence="2" id="KW-0597">Phosphoprotein</keyword>
<gene>
    <name evidence="9" type="ORF">IHQ68_18675</name>
</gene>
<evidence type="ECO:0000259" key="8">
    <source>
        <dbReference type="PROSITE" id="PS50885"/>
    </source>
</evidence>
<dbReference type="Pfam" id="PF02518">
    <property type="entry name" value="HATPase_c"/>
    <property type="match status" value="1"/>
</dbReference>
<keyword evidence="3" id="KW-0808">Transferase</keyword>
<evidence type="ECO:0000256" key="6">
    <source>
        <dbReference type="SAM" id="Coils"/>
    </source>
</evidence>
<evidence type="ECO:0000256" key="2">
    <source>
        <dbReference type="ARBA" id="ARBA00022553"/>
    </source>
</evidence>
<sequence>MRLLFQLVLRLVAVVAVCLVCAVGWVMVDAHRQIEDRTAATADRVARDLSTVYWREILWRGSMRKELLMPSPEWQTVAVLKVVAPGVCVTFAPGNAPARTMCGQEEGVGQPAPDWFEKLYGALFSPHQSVSRLLTFREREAGTITAFAVPAAALRQAWAQIVLMAGVAAAMAAAISLLAAMTIGQALAPARAIVTGLKRIGTGGQPARLQAAGALEFRDIAEAVNELSDRLAEAAAARAELTQRLFQVQEEERRALARDLHDEFGQCLTATAALAASIEQAAPADRVDLAEDARAIARIQSRMMTTLKSALARLRSQEIEEIGLKASLERLVSGWSRAGEGAARTRYSLDVEGEIAALPEPVAIGVYRIAQECLTNAARHGRPSAVRLRVVGAVDAVSLSVEDDGGGDPDNVSARAGGGVLGIRERVRALGGDVEIGRAAGAAGVRVSARIPLAAASPALPVAA</sequence>
<evidence type="ECO:0000256" key="4">
    <source>
        <dbReference type="ARBA" id="ARBA00022777"/>
    </source>
</evidence>
<evidence type="ECO:0000256" key="5">
    <source>
        <dbReference type="ARBA" id="ARBA00023012"/>
    </source>
</evidence>
<feature type="domain" description="HAMP" evidence="8">
    <location>
        <begin position="184"/>
        <end position="236"/>
    </location>
</feature>
<comment type="subcellular location">
    <subcellularLocation>
        <location evidence="1">Membrane</location>
    </subcellularLocation>
</comment>
<evidence type="ECO:0000313" key="10">
    <source>
        <dbReference type="Proteomes" id="UP001181622"/>
    </source>
</evidence>
<evidence type="ECO:0000313" key="9">
    <source>
        <dbReference type="EMBL" id="MDR4308650.1"/>
    </source>
</evidence>